<accession>A0A4P6KEY4</accession>
<evidence type="ECO:0000313" key="3">
    <source>
        <dbReference type="Proteomes" id="UP000289260"/>
    </source>
</evidence>
<gene>
    <name evidence="2" type="ORF">EVS81_08415</name>
</gene>
<dbReference type="InterPro" id="IPR032466">
    <property type="entry name" value="Metal_Hydrolase"/>
</dbReference>
<dbReference type="SUPFAM" id="SSF51556">
    <property type="entry name" value="Metallo-dependent hydrolases"/>
    <property type="match status" value="1"/>
</dbReference>
<organism evidence="2 3">
    <name type="scientific">Leucobacter triazinivorans</name>
    <dbReference type="NCBI Taxonomy" id="1784719"/>
    <lineage>
        <taxon>Bacteria</taxon>
        <taxon>Bacillati</taxon>
        <taxon>Actinomycetota</taxon>
        <taxon>Actinomycetes</taxon>
        <taxon>Micrococcales</taxon>
        <taxon>Microbacteriaceae</taxon>
        <taxon>Leucobacter</taxon>
    </lineage>
</organism>
<dbReference type="Gene3D" id="2.30.40.10">
    <property type="entry name" value="Urease, subunit C, domain 1"/>
    <property type="match status" value="1"/>
</dbReference>
<dbReference type="EMBL" id="CP035806">
    <property type="protein sequence ID" value="QBE48852.1"/>
    <property type="molecule type" value="Genomic_DNA"/>
</dbReference>
<reference evidence="2 3" key="1">
    <citation type="submission" date="2019-02" db="EMBL/GenBank/DDBJ databases">
        <authorList>
            <person name="Sun L."/>
            <person name="Pan D."/>
            <person name="Wu X."/>
        </authorList>
    </citation>
    <scope>NUCLEOTIDE SEQUENCE [LARGE SCALE GENOMIC DNA]</scope>
    <source>
        <strain evidence="2 3">JW-1</strain>
    </source>
</reference>
<dbReference type="GO" id="GO:0016814">
    <property type="term" value="F:hydrolase activity, acting on carbon-nitrogen (but not peptide) bonds, in cyclic amidines"/>
    <property type="evidence" value="ECO:0007669"/>
    <property type="project" value="TreeGrafter"/>
</dbReference>
<dbReference type="KEGG" id="ltr:EVS81_08415"/>
<evidence type="ECO:0000259" key="1">
    <source>
        <dbReference type="Pfam" id="PF07969"/>
    </source>
</evidence>
<name>A0A4P6KEY4_9MICO</name>
<dbReference type="PANTHER" id="PTHR32027:SF9">
    <property type="entry name" value="BLL3847 PROTEIN"/>
    <property type="match status" value="1"/>
</dbReference>
<protein>
    <submittedName>
        <fullName evidence="2">Cytosine deaminase</fullName>
    </submittedName>
</protein>
<dbReference type="InterPro" id="IPR013108">
    <property type="entry name" value="Amidohydro_3"/>
</dbReference>
<evidence type="ECO:0000313" key="2">
    <source>
        <dbReference type="EMBL" id="QBE48852.1"/>
    </source>
</evidence>
<dbReference type="RefSeq" id="WP_130109987.1">
    <property type="nucleotide sequence ID" value="NZ_CP035806.1"/>
</dbReference>
<dbReference type="Gene3D" id="3.20.20.140">
    <property type="entry name" value="Metal-dependent hydrolases"/>
    <property type="match status" value="1"/>
</dbReference>
<proteinExistence type="predicted"/>
<feature type="domain" description="Amidohydrolase 3" evidence="1">
    <location>
        <begin position="12"/>
        <end position="302"/>
    </location>
</feature>
<dbReference type="Pfam" id="PF07969">
    <property type="entry name" value="Amidohydro_3"/>
    <property type="match status" value="1"/>
</dbReference>
<dbReference type="Proteomes" id="UP000289260">
    <property type="component" value="Chromosome"/>
</dbReference>
<dbReference type="OrthoDB" id="3366604at2"/>
<dbReference type="InterPro" id="IPR011059">
    <property type="entry name" value="Metal-dep_hydrolase_composite"/>
</dbReference>
<dbReference type="PANTHER" id="PTHR32027">
    <property type="entry name" value="CYTOSINE DEAMINASE"/>
    <property type="match status" value="1"/>
</dbReference>
<sequence length="356" mass="37514">MTATPERQLLRTPGLVDAHIHPDKTSWGAPWMSRRPAATLRELIENDRATQFGFDASVEQRSHALLSHALENGTLAMRAHVDVSSELGTANVEGVRAAAERLAPHLTVQIVAFPQFGLLTNPGTLDVMAAALDAGADLVGGIDPGGLEGDLHGHLDAIFGLADRAGRDLDIHLHDGGEDGLAQIREIAARTIAGGRQGRVTIGHAFALCDASLPSLGETLDRVAEAGIWIATCALGPDPVPDLDRFERHGVRLALGSDGVRDAWSPFGTGSMVDRAHLLAYRTGALTDAELERAWRLAGVAGGEMLGISEIADWAGPQSATRLEFAAESIAQLVTDRPAPMRVIRGGAEVRPPAAG</sequence>
<keyword evidence="3" id="KW-1185">Reference proteome</keyword>
<dbReference type="AlphaFoldDB" id="A0A4P6KEY4"/>
<dbReference type="InterPro" id="IPR052349">
    <property type="entry name" value="Metallo-hydrolase_Enzymes"/>
</dbReference>